<dbReference type="Gene3D" id="3.30.470.30">
    <property type="entry name" value="DNA ligase/mRNA capping enzyme"/>
    <property type="match status" value="1"/>
</dbReference>
<proteinExistence type="predicted"/>
<accession>X0UDU1</accession>
<protein>
    <recommendedName>
        <fullName evidence="2">mRNA capping enzyme adenylation domain-containing protein</fullName>
    </recommendedName>
</protein>
<dbReference type="EMBL" id="BARS01020136">
    <property type="protein sequence ID" value="GAG03780.1"/>
    <property type="molecule type" value="Genomic_DNA"/>
</dbReference>
<gene>
    <name evidence="1" type="ORF">S01H1_32516</name>
</gene>
<comment type="caution">
    <text evidence="1">The sequence shown here is derived from an EMBL/GenBank/DDBJ whole genome shotgun (WGS) entry which is preliminary data.</text>
</comment>
<feature type="non-terminal residue" evidence="1">
    <location>
        <position position="273"/>
    </location>
</feature>
<name>X0UDU1_9ZZZZ</name>
<evidence type="ECO:0000313" key="1">
    <source>
        <dbReference type="EMBL" id="GAG03780.1"/>
    </source>
</evidence>
<reference evidence="1" key="1">
    <citation type="journal article" date="2014" name="Front. Microbiol.">
        <title>High frequency of phylogenetically diverse reductive dehalogenase-homologous genes in deep subseafloor sedimentary metagenomes.</title>
        <authorList>
            <person name="Kawai M."/>
            <person name="Futagami T."/>
            <person name="Toyoda A."/>
            <person name="Takaki Y."/>
            <person name="Nishi S."/>
            <person name="Hori S."/>
            <person name="Arai W."/>
            <person name="Tsubouchi T."/>
            <person name="Morono Y."/>
            <person name="Uchiyama I."/>
            <person name="Ito T."/>
            <person name="Fujiyama A."/>
            <person name="Inagaki F."/>
            <person name="Takami H."/>
        </authorList>
    </citation>
    <scope>NUCLEOTIDE SEQUENCE</scope>
    <source>
        <strain evidence="1">Expedition CK06-06</strain>
    </source>
</reference>
<feature type="non-terminal residue" evidence="1">
    <location>
        <position position="1"/>
    </location>
</feature>
<organism evidence="1">
    <name type="scientific">marine sediment metagenome</name>
    <dbReference type="NCBI Taxonomy" id="412755"/>
    <lineage>
        <taxon>unclassified sequences</taxon>
        <taxon>metagenomes</taxon>
        <taxon>ecological metagenomes</taxon>
    </lineage>
</organism>
<dbReference type="AlphaFoldDB" id="X0UDU1"/>
<evidence type="ECO:0008006" key="2">
    <source>
        <dbReference type="Google" id="ProtNLM"/>
    </source>
</evidence>
<dbReference type="SUPFAM" id="SSF56091">
    <property type="entry name" value="DNA ligase/mRNA capping enzyme, catalytic domain"/>
    <property type="match status" value="1"/>
</dbReference>
<sequence length="273" mass="31786">FITDNLHIRNTGLILSNNKFNDTILDGELIFLADKNRYIFMAFDCLYSQGKDIRDNSKFMERLAVADNVINKCFVLKGHKGGYKFKEYSGEFNASKIVDFHRKEIDNYMSSLNHDINIEKGYPLIRRKYFIDVVGGQDNEIFKYSKLMWDKYVFDKTTNCPYILDGLIYHPLEQQYITSVKDSKFIEYKWKPTNKNSIDFYVQFEKNRNTGKILVLFDNSDENTVAGKPYKVANLYVGSAGRNGEIPVLFNPEDNRHIAYQFLIDGDVGMKRG</sequence>